<dbReference type="InterPro" id="IPR036770">
    <property type="entry name" value="Ankyrin_rpt-contain_sf"/>
</dbReference>
<dbReference type="PANTHER" id="PTHR24157:SF3">
    <property type="entry name" value="ANKYRIN REPEAT, SAM AND BASIC LEUCINE ZIPPER DOMAIN-CONTAINING PROTEIN 1"/>
    <property type="match status" value="1"/>
</dbReference>
<feature type="repeat" description="ANK" evidence="1">
    <location>
        <begin position="90"/>
        <end position="122"/>
    </location>
</feature>
<dbReference type="SMART" id="SM00248">
    <property type="entry name" value="ANK"/>
    <property type="match status" value="8"/>
</dbReference>
<dbReference type="SUPFAM" id="SSF48403">
    <property type="entry name" value="Ankyrin repeat"/>
    <property type="match status" value="2"/>
</dbReference>
<dbReference type="PANTHER" id="PTHR24157">
    <property type="entry name" value="ANKYRIN REPEAT, SAM AND BASIC LEUCINE ZIPPER DOMAIN-CONTAINING PROTEIN 1"/>
    <property type="match status" value="1"/>
</dbReference>
<dbReference type="Gene3D" id="1.25.40.10">
    <property type="entry name" value="Tetratricopeptide repeat domain"/>
    <property type="match status" value="1"/>
</dbReference>
<dbReference type="EMBL" id="VSWD01000009">
    <property type="protein sequence ID" value="KAK3093552.1"/>
    <property type="molecule type" value="Genomic_DNA"/>
</dbReference>
<comment type="caution">
    <text evidence="2">The sequence shown here is derived from an EMBL/GenBank/DDBJ whole genome shotgun (WGS) entry which is preliminary data.</text>
</comment>
<name>A0AA89BZJ8_PINIB</name>
<evidence type="ECO:0000313" key="3">
    <source>
        <dbReference type="Proteomes" id="UP001186944"/>
    </source>
</evidence>
<gene>
    <name evidence="2" type="ORF">FSP39_017230</name>
</gene>
<keyword evidence="3" id="KW-1185">Reference proteome</keyword>
<keyword evidence="1" id="KW-0040">ANK repeat</keyword>
<evidence type="ECO:0000256" key="1">
    <source>
        <dbReference type="PROSITE-ProRule" id="PRU00023"/>
    </source>
</evidence>
<dbReference type="PROSITE" id="PS50088">
    <property type="entry name" value="ANK_REPEAT"/>
    <property type="match status" value="2"/>
</dbReference>
<dbReference type="InterPro" id="IPR002110">
    <property type="entry name" value="Ankyrin_rpt"/>
</dbReference>
<accession>A0AA89BZJ8</accession>
<sequence>MAEALELQYRIFTYKLQEAITEDRKEIFFAILKDISPQSRTRISCQKIQGRSSFFVAVQLGRIDFVTFFINECSIDINELSTFEYSSGEREVTPLWIAVYNNDLEMVKLLVENEADVNATMEGGSTPVLVGCQTDAIEIVEYLAENGADFDLPDDNGITCLRESLDNEELCKFVVTKVADKNYHHPRQFPIIHCAINLKQESVVKLLIEAGCNAHDTDFDGNDALKFAAIQPHSEIVECIVSSGCFEKAHVIDSYELLSGSLFDKEKTEEGLSYMRKAMKLRFEDPENPILKTERERALVFSGIEEPKTMEDIEKMSKYGDDLRVQSLLVRERVLGPEHPDTLYKVLTYGMMLSYDKDYASALTILGYTYEVFLKKNGPLHDMVVYSMSQRIRLLYEIVKEYLSDDFPCPTEEILKAFDQLVEMIKNFYKLKMEDENVLVKNKKTYNTVLNMTLEVLYLIGHLKLNYDEDEMFGKSMNKLNQISPRNLFKQSLLHIAYITDAKNTRAVKLPGRQNWHPYLTEVFLQNGSDVNDRDVFKDTPLQSYLKNNGISPVSRTVVSSLLRHGAHIDSFNVHGDSALSMMRDQGYSICEIDYMTLKCLAARAIVAYNIQVPGYIPDDVYDFINVRINVKDRPPVIGDEDTSIQE</sequence>
<dbReference type="Gene3D" id="1.25.40.20">
    <property type="entry name" value="Ankyrin repeat-containing domain"/>
    <property type="match status" value="3"/>
</dbReference>
<proteinExistence type="predicted"/>
<reference evidence="2" key="1">
    <citation type="submission" date="2019-08" db="EMBL/GenBank/DDBJ databases">
        <title>The improved chromosome-level genome for the pearl oyster Pinctada fucata martensii using PacBio sequencing and Hi-C.</title>
        <authorList>
            <person name="Zheng Z."/>
        </authorList>
    </citation>
    <scope>NUCLEOTIDE SEQUENCE</scope>
    <source>
        <strain evidence="2">ZZ-2019</strain>
        <tissue evidence="2">Adductor muscle</tissue>
    </source>
</reference>
<dbReference type="AlphaFoldDB" id="A0AA89BZJ8"/>
<dbReference type="Proteomes" id="UP001186944">
    <property type="component" value="Unassembled WGS sequence"/>
</dbReference>
<evidence type="ECO:0000313" key="2">
    <source>
        <dbReference type="EMBL" id="KAK3093552.1"/>
    </source>
</evidence>
<dbReference type="Pfam" id="PF12796">
    <property type="entry name" value="Ank_2"/>
    <property type="match status" value="2"/>
</dbReference>
<dbReference type="PROSITE" id="PS50297">
    <property type="entry name" value="ANK_REP_REGION"/>
    <property type="match status" value="2"/>
</dbReference>
<protein>
    <submittedName>
        <fullName evidence="2">Uncharacterized protein</fullName>
    </submittedName>
</protein>
<feature type="repeat" description="ANK" evidence="1">
    <location>
        <begin position="123"/>
        <end position="155"/>
    </location>
</feature>
<dbReference type="InterPro" id="IPR011990">
    <property type="entry name" value="TPR-like_helical_dom_sf"/>
</dbReference>
<organism evidence="2 3">
    <name type="scientific">Pinctada imbricata</name>
    <name type="common">Atlantic pearl-oyster</name>
    <name type="synonym">Pinctada martensii</name>
    <dbReference type="NCBI Taxonomy" id="66713"/>
    <lineage>
        <taxon>Eukaryota</taxon>
        <taxon>Metazoa</taxon>
        <taxon>Spiralia</taxon>
        <taxon>Lophotrochozoa</taxon>
        <taxon>Mollusca</taxon>
        <taxon>Bivalvia</taxon>
        <taxon>Autobranchia</taxon>
        <taxon>Pteriomorphia</taxon>
        <taxon>Pterioida</taxon>
        <taxon>Pterioidea</taxon>
        <taxon>Pteriidae</taxon>
        <taxon>Pinctada</taxon>
    </lineage>
</organism>
<dbReference type="GO" id="GO:0071546">
    <property type="term" value="C:pi-body"/>
    <property type="evidence" value="ECO:0007669"/>
    <property type="project" value="TreeGrafter"/>
</dbReference>